<dbReference type="PROSITE" id="PS51257">
    <property type="entry name" value="PROKAR_LIPOPROTEIN"/>
    <property type="match status" value="1"/>
</dbReference>
<feature type="chain" id="PRO_5045538628" description="VCBS repeat-containing protein" evidence="1">
    <location>
        <begin position="26"/>
        <end position="437"/>
    </location>
</feature>
<dbReference type="Proteomes" id="UP001631949">
    <property type="component" value="Unassembled WGS sequence"/>
</dbReference>
<evidence type="ECO:0000256" key="1">
    <source>
        <dbReference type="SAM" id="SignalP"/>
    </source>
</evidence>
<dbReference type="SUPFAM" id="SSF69318">
    <property type="entry name" value="Integrin alpha N-terminal domain"/>
    <property type="match status" value="1"/>
</dbReference>
<dbReference type="InterPro" id="IPR028994">
    <property type="entry name" value="Integrin_alpha_N"/>
</dbReference>
<accession>A0ABW9GXC1</accession>
<organism evidence="2 3">
    <name type="scientific">Peptococcus simiae</name>
    <dbReference type="NCBI Taxonomy" id="1643805"/>
    <lineage>
        <taxon>Bacteria</taxon>
        <taxon>Bacillati</taxon>
        <taxon>Bacillota</taxon>
        <taxon>Clostridia</taxon>
        <taxon>Eubacteriales</taxon>
        <taxon>Peptococcaceae</taxon>
        <taxon>Peptococcus</taxon>
    </lineage>
</organism>
<reference evidence="2 3" key="1">
    <citation type="journal article" date="2016" name="Int. J. Syst. Evol. Microbiol.">
        <title>Peptococcus simiae sp. nov., isolated from rhesus macaque faeces and emended description of the genus Peptococcus.</title>
        <authorList>
            <person name="Shkoporov A.N."/>
            <person name="Efimov B.A."/>
            <person name="Kondova I."/>
            <person name="Ouwerling B."/>
            <person name="Chaplin A.V."/>
            <person name="Shcherbakova V.A."/>
            <person name="Langermans J.A.M."/>
        </authorList>
    </citation>
    <scope>NUCLEOTIDE SEQUENCE [LARGE SCALE GENOMIC DNA]</scope>
    <source>
        <strain evidence="2 3">M108</strain>
    </source>
</reference>
<feature type="signal peptide" evidence="1">
    <location>
        <begin position="1"/>
        <end position="25"/>
    </location>
</feature>
<name>A0ABW9GXC1_9FIRM</name>
<gene>
    <name evidence="2" type="ORF">ACKQTC_02635</name>
</gene>
<comment type="caution">
    <text evidence="2">The sequence shown here is derived from an EMBL/GenBank/DDBJ whole genome shotgun (WGS) entry which is preliminary data.</text>
</comment>
<proteinExistence type="predicted"/>
<keyword evidence="3" id="KW-1185">Reference proteome</keyword>
<evidence type="ECO:0008006" key="4">
    <source>
        <dbReference type="Google" id="ProtNLM"/>
    </source>
</evidence>
<dbReference type="RefSeq" id="WP_408976876.1">
    <property type="nucleotide sequence ID" value="NZ_JBJUVG010000002.1"/>
</dbReference>
<dbReference type="EMBL" id="JBJUVG010000002">
    <property type="protein sequence ID" value="MFM9413263.1"/>
    <property type="molecule type" value="Genomic_DNA"/>
</dbReference>
<evidence type="ECO:0000313" key="3">
    <source>
        <dbReference type="Proteomes" id="UP001631949"/>
    </source>
</evidence>
<evidence type="ECO:0000313" key="2">
    <source>
        <dbReference type="EMBL" id="MFM9413263.1"/>
    </source>
</evidence>
<keyword evidence="1" id="KW-0732">Signal</keyword>
<sequence>MKKIIQVLCLMTTLAFLAGCSLVLAEPENLITAPVSDTAQLKERKIIMSLLADDEHLVVPAKMDNPAPYINLDLTDDGIDEKIVFWAKNNGYQTGVNILQKQKDGQWIVWEQKRLSGRAVSYFKKLDINGDGKDELFVGIDSGAYNTLYIFGADQKKGLALVDQINYTHLAFASLQNNDHMTLITALTDASSETPTTDLNMYDWADGHLRRTFRRQYDGFCQGMRYGAISLEESGLYLALSTDFNSLNIVLLRYQDGAFREQLRREVLYVNALAEQPDGMIRDINDDGVLDVLSVRPPTDASKMEPREFLQIWSSWDGAAGLNPIQAYIDNKADGYRFIVPTSWLGSLQYQYVPQSGNNQLKLYDKDNNTGEPSVTIITREVDKETNLKALKEEYTFLGASPSNQRVYLAKLGKDSFGSTKITTADIAEAFRIEGGR</sequence>
<protein>
    <recommendedName>
        <fullName evidence="4">VCBS repeat-containing protein</fullName>
    </recommendedName>
</protein>